<organism evidence="5 6">
    <name type="scientific">Apophysomyces ossiformis</name>
    <dbReference type="NCBI Taxonomy" id="679940"/>
    <lineage>
        <taxon>Eukaryota</taxon>
        <taxon>Fungi</taxon>
        <taxon>Fungi incertae sedis</taxon>
        <taxon>Mucoromycota</taxon>
        <taxon>Mucoromycotina</taxon>
        <taxon>Mucoromycetes</taxon>
        <taxon>Mucorales</taxon>
        <taxon>Mucorineae</taxon>
        <taxon>Mucoraceae</taxon>
        <taxon>Apophysomyces</taxon>
    </lineage>
</organism>
<evidence type="ECO:0000259" key="4">
    <source>
        <dbReference type="SMART" id="SM00429"/>
    </source>
</evidence>
<feature type="compositionally biased region" description="Polar residues" evidence="3">
    <location>
        <begin position="478"/>
        <end position="508"/>
    </location>
</feature>
<sequence>MSPLLEAQDEQGSLGIDGNLSLLASPKTNTLSHESPGSSNHEHNEEVMDLFLNQVTEYNARQLGFDDKLDDAGSINPSHLLANHKQPAKLKVESTSQELAQLSMQDMSDAHLMNFSSSVPENQVQPAVTAPEKLDAASGSRKRSAKAKNAESSGSGSSLLNVFTNPLLHAIPILARNCLNFEDFLAQTALSGQNGLLGPKDDKQDSTYASPNKLILDPSRDKSIITKLESPWRIRVLGLPATGAKSRVETQIKVCLQLVNASGELANNWSHLRLPHYMVAKDKLKRKQQKYSPDEKTSLLDSEVLNLEAAVVCDSHADNEIIMCTSCVHRERKRLKRKRDNKVARAANKEGGAAKLAALFANDLPDLDDENVMMQERRKILLFNCNEYVEFHGGEATLPTRVTCYCRHHSEKVGFRIVFTLKDSHNHVIATGRSPPIMITDDHKSSKVQTSARKRNRTEFDSSRIDAESPATSKRRANSTLNANNDGETDSGVSSPVTSVPATPTSQADEIAESSPAPTKTYGEDDSKFEEHINASSSRVVDGTSAERHMAGTDSENFLSHLQSQHPEGPMSFNAAAHMPQGELFDFLNSDEMHMVQLMSQQNIASSTQPQPQPQPQQPTHQHQQSLPLVHPDQHHQQILTQFQNNPMQTMINRRRMMAGTTCTQQQWQANNNVYAKIQQKQAIEGTKPTNLPRLHRLIPSEGPIYGGAEVTVLGSNFYEGLTCLFGENPAVPTHCWSTNTLLCILPPAANAGPVVVSFKEHPLMLEGQDVVLFTYYDESDRALMELALQVVGLKTMGKVEDARQIAMRIVQGDNGERKNQNQNSTFAGHFKLEYRNYLTCKAAEAAYYNARTLCLGQLEEQVTAALVAVSKMGTKYRGDISLTNRNRHSLLHLATMCGYVRLVRVLVRLGCNVDQTDRNGFTALHFASWTGKEDIVKVLIGIANLEVKNSMGKTAEKLAIEAGHNEVVALFKKNRKSKKKNHRLFLINDPVRIPLIEFIPSSAVISATTYLPARLTNALSSLYNFSTNQPCVKQLTHSVGQVYNFMLDPF</sequence>
<dbReference type="SUPFAM" id="SSF48403">
    <property type="entry name" value="Ankyrin repeat"/>
    <property type="match status" value="1"/>
</dbReference>
<feature type="region of interest" description="Disordered" evidence="3">
    <location>
        <begin position="432"/>
        <end position="525"/>
    </location>
</feature>
<dbReference type="InterPro" id="IPR002909">
    <property type="entry name" value="IPT_dom"/>
</dbReference>
<dbReference type="AlphaFoldDB" id="A0A8H7BWU7"/>
<evidence type="ECO:0000313" key="5">
    <source>
        <dbReference type="EMBL" id="KAF7729220.1"/>
    </source>
</evidence>
<dbReference type="Pfam" id="PF12796">
    <property type="entry name" value="Ank_2"/>
    <property type="match status" value="1"/>
</dbReference>
<accession>A0A8H7BWU7</accession>
<dbReference type="Proteomes" id="UP000605846">
    <property type="component" value="Unassembled WGS sequence"/>
</dbReference>
<name>A0A8H7BWU7_9FUNG</name>
<dbReference type="GO" id="GO:0006357">
    <property type="term" value="P:regulation of transcription by RNA polymerase II"/>
    <property type="evidence" value="ECO:0007669"/>
    <property type="project" value="TreeGrafter"/>
</dbReference>
<evidence type="ECO:0000256" key="1">
    <source>
        <dbReference type="ARBA" id="ARBA00023043"/>
    </source>
</evidence>
<reference evidence="5" key="1">
    <citation type="submission" date="2020-01" db="EMBL/GenBank/DDBJ databases">
        <title>Genome Sequencing of Three Apophysomyces-Like Fungal Strains Confirms a Novel Fungal Genus in the Mucoromycota with divergent Burkholderia-like Endosymbiotic Bacteria.</title>
        <authorList>
            <person name="Stajich J.E."/>
            <person name="Macias A.M."/>
            <person name="Carter-House D."/>
            <person name="Lovett B."/>
            <person name="Kasson L.R."/>
            <person name="Berry K."/>
            <person name="Grigoriev I."/>
            <person name="Chang Y."/>
            <person name="Spatafora J."/>
            <person name="Kasson M.T."/>
        </authorList>
    </citation>
    <scope>NUCLEOTIDE SEQUENCE</scope>
    <source>
        <strain evidence="5">NRRL A-21654</strain>
    </source>
</reference>
<dbReference type="EMBL" id="JABAYA010000027">
    <property type="protein sequence ID" value="KAF7729220.1"/>
    <property type="molecule type" value="Genomic_DNA"/>
</dbReference>
<feature type="region of interest" description="Disordered" evidence="3">
    <location>
        <begin position="1"/>
        <end position="21"/>
    </location>
</feature>
<protein>
    <recommendedName>
        <fullName evidence="4">IPT/TIG domain-containing protein</fullName>
    </recommendedName>
</protein>
<dbReference type="InterPro" id="IPR013783">
    <property type="entry name" value="Ig-like_fold"/>
</dbReference>
<dbReference type="InterPro" id="IPR014756">
    <property type="entry name" value="Ig_E-set"/>
</dbReference>
<comment type="caution">
    <text evidence="5">The sequence shown here is derived from an EMBL/GenBank/DDBJ whole genome shotgun (WGS) entry which is preliminary data.</text>
</comment>
<keyword evidence="1 2" id="KW-0040">ANK repeat</keyword>
<dbReference type="InterPro" id="IPR002110">
    <property type="entry name" value="Ankyrin_rpt"/>
</dbReference>
<dbReference type="PROSITE" id="PS50297">
    <property type="entry name" value="ANK_REP_REGION"/>
    <property type="match status" value="2"/>
</dbReference>
<proteinExistence type="predicted"/>
<feature type="domain" description="IPT/TIG" evidence="4">
    <location>
        <begin position="692"/>
        <end position="777"/>
    </location>
</feature>
<dbReference type="InterPro" id="IPR036770">
    <property type="entry name" value="Ankyrin_rpt-contain_sf"/>
</dbReference>
<feature type="repeat" description="ANK" evidence="2">
    <location>
        <begin position="920"/>
        <end position="941"/>
    </location>
</feature>
<evidence type="ECO:0000256" key="2">
    <source>
        <dbReference type="PROSITE-ProRule" id="PRU00023"/>
    </source>
</evidence>
<dbReference type="GO" id="GO:0003712">
    <property type="term" value="F:transcription coregulator activity"/>
    <property type="evidence" value="ECO:0007669"/>
    <property type="project" value="TreeGrafter"/>
</dbReference>
<dbReference type="InterPro" id="IPR057962">
    <property type="entry name" value="SPT23_MGA2_DBD"/>
</dbReference>
<dbReference type="PANTHER" id="PTHR23335:SF1">
    <property type="entry name" value="CALMODULIN-BINDING TRANSCRIPTION ACTIVATOR, ISOFORM F"/>
    <property type="match status" value="1"/>
</dbReference>
<dbReference type="PROSITE" id="PS50088">
    <property type="entry name" value="ANK_REPEAT"/>
    <property type="match status" value="2"/>
</dbReference>
<dbReference type="GO" id="GO:0003690">
    <property type="term" value="F:double-stranded DNA binding"/>
    <property type="evidence" value="ECO:0007669"/>
    <property type="project" value="TreeGrafter"/>
</dbReference>
<evidence type="ECO:0000256" key="3">
    <source>
        <dbReference type="SAM" id="MobiDB-lite"/>
    </source>
</evidence>
<dbReference type="Pfam" id="PF25603">
    <property type="entry name" value="SPT23_MGA2_DBD"/>
    <property type="match status" value="1"/>
</dbReference>
<feature type="compositionally biased region" description="Basic and acidic residues" evidence="3">
    <location>
        <begin position="457"/>
        <end position="467"/>
    </location>
</feature>
<dbReference type="OrthoDB" id="71307at2759"/>
<dbReference type="Gene3D" id="1.25.40.20">
    <property type="entry name" value="Ankyrin repeat-containing domain"/>
    <property type="match status" value="1"/>
</dbReference>
<dbReference type="SMART" id="SM00429">
    <property type="entry name" value="IPT"/>
    <property type="match status" value="1"/>
</dbReference>
<feature type="region of interest" description="Disordered" evidence="3">
    <location>
        <begin position="603"/>
        <end position="628"/>
    </location>
</feature>
<dbReference type="SUPFAM" id="SSF81296">
    <property type="entry name" value="E set domains"/>
    <property type="match status" value="1"/>
</dbReference>
<evidence type="ECO:0000313" key="6">
    <source>
        <dbReference type="Proteomes" id="UP000605846"/>
    </source>
</evidence>
<feature type="region of interest" description="Disordered" evidence="3">
    <location>
        <begin position="130"/>
        <end position="156"/>
    </location>
</feature>
<dbReference type="CDD" id="cd00102">
    <property type="entry name" value="IPT"/>
    <property type="match status" value="1"/>
</dbReference>
<dbReference type="Gene3D" id="2.60.40.10">
    <property type="entry name" value="Immunoglobulins"/>
    <property type="match status" value="1"/>
</dbReference>
<dbReference type="SMART" id="SM00248">
    <property type="entry name" value="ANK"/>
    <property type="match status" value="3"/>
</dbReference>
<gene>
    <name evidence="5" type="ORF">EC973_004749</name>
</gene>
<dbReference type="Pfam" id="PF01833">
    <property type="entry name" value="TIG"/>
    <property type="match status" value="1"/>
</dbReference>
<dbReference type="PANTHER" id="PTHR23335">
    <property type="entry name" value="CALMODULIN-BINDING TRANSCRIPTION ACTIVATOR CAMTA"/>
    <property type="match status" value="1"/>
</dbReference>
<feature type="repeat" description="ANK" evidence="2">
    <location>
        <begin position="887"/>
        <end position="919"/>
    </location>
</feature>
<keyword evidence="6" id="KW-1185">Reference proteome</keyword>
<dbReference type="GO" id="GO:0005634">
    <property type="term" value="C:nucleus"/>
    <property type="evidence" value="ECO:0007669"/>
    <property type="project" value="TreeGrafter"/>
</dbReference>